<evidence type="ECO:0000313" key="8">
    <source>
        <dbReference type="Proteomes" id="UP000053797"/>
    </source>
</evidence>
<dbReference type="RefSeq" id="WP_023466603.1">
    <property type="nucleotide sequence ID" value="NZ_FMYN01000008.1"/>
</dbReference>
<dbReference type="GO" id="GO:0003735">
    <property type="term" value="F:structural constituent of ribosome"/>
    <property type="evidence" value="ECO:0007669"/>
    <property type="project" value="InterPro"/>
</dbReference>
<dbReference type="NCBIfam" id="TIGR01023">
    <property type="entry name" value="rpmG_bact"/>
    <property type="match status" value="1"/>
</dbReference>
<dbReference type="GeneID" id="88810139"/>
<sequence length="48" mass="5513">MAKKVGLACDNCGARDYTTMKKEDVTVRLELKKFCRRCNAHTIHKEAK</sequence>
<evidence type="ECO:0000313" key="6">
    <source>
        <dbReference type="EMBL" id="KSU47536.1"/>
    </source>
</evidence>
<evidence type="ECO:0000256" key="4">
    <source>
        <dbReference type="ARBA" id="ARBA00035176"/>
    </source>
</evidence>
<dbReference type="EMBL" id="LNQL01000008">
    <property type="protein sequence ID" value="KSU47536.1"/>
    <property type="molecule type" value="Genomic_DNA"/>
</dbReference>
<dbReference type="GO" id="GO:0005840">
    <property type="term" value="C:ribosome"/>
    <property type="evidence" value="ECO:0007669"/>
    <property type="project" value="UniProtKB-KW"/>
</dbReference>
<dbReference type="Gene3D" id="2.20.28.120">
    <property type="entry name" value="Ribosomal protein L33"/>
    <property type="match status" value="1"/>
</dbReference>
<dbReference type="NCBIfam" id="NF001764">
    <property type="entry name" value="PRK00504.1"/>
    <property type="match status" value="1"/>
</dbReference>
<dbReference type="EMBL" id="JBAWKY010000008">
    <property type="protein sequence ID" value="MEI4463999.1"/>
    <property type="molecule type" value="Genomic_DNA"/>
</dbReference>
<evidence type="ECO:0000256" key="5">
    <source>
        <dbReference type="HAMAP-Rule" id="MF_00294"/>
    </source>
</evidence>
<dbReference type="GO" id="GO:1990904">
    <property type="term" value="C:ribonucleoprotein complex"/>
    <property type="evidence" value="ECO:0007669"/>
    <property type="project" value="UniProtKB-KW"/>
</dbReference>
<dbReference type="GO" id="GO:0006412">
    <property type="term" value="P:translation"/>
    <property type="evidence" value="ECO:0007669"/>
    <property type="project" value="UniProtKB-UniRule"/>
</dbReference>
<evidence type="ECO:0000313" key="9">
    <source>
        <dbReference type="Proteomes" id="UP001387110"/>
    </source>
</evidence>
<reference evidence="6 8" key="1">
    <citation type="journal article" date="2015" name="Int. J. Syst. Evol. Microbiol.">
        <title>Exiguobacterium enclense sp. nov., isolated from sediment.</title>
        <authorList>
            <person name="Dastager S.G."/>
            <person name="Mawlankar R."/>
            <person name="Sonalkar V.V."/>
            <person name="Thorat M.N."/>
            <person name="Mual P."/>
            <person name="Verma A."/>
            <person name="Krishnamurthi S."/>
            <person name="Tang S.K."/>
            <person name="Li W.J."/>
        </authorList>
    </citation>
    <scope>NUCLEOTIDE SEQUENCE [LARGE SCALE GENOMIC DNA]</scope>
    <source>
        <strain evidence="6 8">NIO-1109</strain>
    </source>
</reference>
<dbReference type="Proteomes" id="UP000053797">
    <property type="component" value="Unassembled WGS sequence"/>
</dbReference>
<dbReference type="AlphaFoldDB" id="A0A0V8GB83"/>
<reference evidence="7 9" key="2">
    <citation type="submission" date="2023-12" db="EMBL/GenBank/DDBJ databases">
        <authorList>
            <person name="Easwaran N."/>
            <person name="Lazarus H.P.S."/>
        </authorList>
    </citation>
    <scope>NUCLEOTIDE SEQUENCE [LARGE SCALE GENOMIC DNA]</scope>
    <source>
        <strain evidence="7 9">VIT-2023</strain>
    </source>
</reference>
<dbReference type="HAMAP" id="MF_00294">
    <property type="entry name" value="Ribosomal_bL33"/>
    <property type="match status" value="1"/>
</dbReference>
<dbReference type="InterPro" id="IPR018264">
    <property type="entry name" value="Ribosomal_bL33_CS"/>
</dbReference>
<protein>
    <recommendedName>
        <fullName evidence="4 5">Large ribosomal subunit protein bL33</fullName>
    </recommendedName>
</protein>
<proteinExistence type="inferred from homology"/>
<dbReference type="PROSITE" id="PS00582">
    <property type="entry name" value="RIBOSOMAL_L33"/>
    <property type="match status" value="1"/>
</dbReference>
<keyword evidence="2 5" id="KW-0689">Ribosomal protein</keyword>
<keyword evidence="3 5" id="KW-0687">Ribonucleoprotein</keyword>
<gene>
    <name evidence="5 7" type="primary">rpmG</name>
    <name evidence="6" type="ORF">AS033_16055</name>
    <name evidence="7" type="ORF">SZL87_16345</name>
</gene>
<evidence type="ECO:0000256" key="3">
    <source>
        <dbReference type="ARBA" id="ARBA00023274"/>
    </source>
</evidence>
<organism evidence="6 8">
    <name type="scientific">Exiguobacterium indicum</name>
    <dbReference type="NCBI Taxonomy" id="296995"/>
    <lineage>
        <taxon>Bacteria</taxon>
        <taxon>Bacillati</taxon>
        <taxon>Bacillota</taxon>
        <taxon>Bacilli</taxon>
        <taxon>Bacillales</taxon>
        <taxon>Bacillales Family XII. Incertae Sedis</taxon>
        <taxon>Exiguobacterium</taxon>
    </lineage>
</organism>
<name>A0A0V8GB83_9BACL</name>
<dbReference type="OrthoDB" id="9801333at2"/>
<dbReference type="Pfam" id="PF00471">
    <property type="entry name" value="Ribosomal_L33"/>
    <property type="match status" value="1"/>
</dbReference>
<dbReference type="Proteomes" id="UP001387110">
    <property type="component" value="Unassembled WGS sequence"/>
</dbReference>
<evidence type="ECO:0000256" key="2">
    <source>
        <dbReference type="ARBA" id="ARBA00022980"/>
    </source>
</evidence>
<accession>A0A0V8GB83</accession>
<dbReference type="SUPFAM" id="SSF57829">
    <property type="entry name" value="Zn-binding ribosomal proteins"/>
    <property type="match status" value="1"/>
</dbReference>
<evidence type="ECO:0000256" key="1">
    <source>
        <dbReference type="ARBA" id="ARBA00007596"/>
    </source>
</evidence>
<keyword evidence="9" id="KW-1185">Reference proteome</keyword>
<dbReference type="InterPro" id="IPR038584">
    <property type="entry name" value="Ribosomal_bL33_sf"/>
</dbReference>
<dbReference type="InterPro" id="IPR011332">
    <property type="entry name" value="Ribosomal_zn-bd"/>
</dbReference>
<comment type="similarity">
    <text evidence="1 5">Belongs to the bacterial ribosomal protein bL33 family.</text>
</comment>
<evidence type="ECO:0000313" key="7">
    <source>
        <dbReference type="EMBL" id="MEI4463999.1"/>
    </source>
</evidence>
<comment type="caution">
    <text evidence="6">The sequence shown here is derived from an EMBL/GenBank/DDBJ whole genome shotgun (WGS) entry which is preliminary data.</text>
</comment>
<dbReference type="InterPro" id="IPR001705">
    <property type="entry name" value="Ribosomal_bL33"/>
</dbReference>
<dbReference type="GO" id="GO:0005737">
    <property type="term" value="C:cytoplasm"/>
    <property type="evidence" value="ECO:0007669"/>
    <property type="project" value="UniProtKB-ARBA"/>
</dbReference>